<gene>
    <name evidence="8" type="ORF">S06H3_64971</name>
</gene>
<feature type="non-terminal residue" evidence="8">
    <location>
        <position position="1"/>
    </location>
</feature>
<protein>
    <recommendedName>
        <fullName evidence="7">Toprim domain-containing protein</fullName>
    </recommendedName>
</protein>
<dbReference type="GO" id="GO:0006281">
    <property type="term" value="P:DNA repair"/>
    <property type="evidence" value="ECO:0007669"/>
    <property type="project" value="UniProtKB-KW"/>
</dbReference>
<keyword evidence="1" id="KW-0479">Metal-binding</keyword>
<evidence type="ECO:0000256" key="2">
    <source>
        <dbReference type="ARBA" id="ARBA00022763"/>
    </source>
</evidence>
<dbReference type="Gene3D" id="3.40.1360.10">
    <property type="match status" value="1"/>
</dbReference>
<dbReference type="GO" id="GO:0003677">
    <property type="term" value="F:DNA binding"/>
    <property type="evidence" value="ECO:0007669"/>
    <property type="project" value="InterPro"/>
</dbReference>
<keyword evidence="2" id="KW-0227">DNA damage</keyword>
<dbReference type="InterPro" id="IPR023627">
    <property type="entry name" value="Rcmb_RecR"/>
</dbReference>
<evidence type="ECO:0000256" key="6">
    <source>
        <dbReference type="ARBA" id="ARBA00023204"/>
    </source>
</evidence>
<dbReference type="PROSITE" id="PS50880">
    <property type="entry name" value="TOPRIM"/>
    <property type="match status" value="1"/>
</dbReference>
<dbReference type="PANTHER" id="PTHR30446:SF0">
    <property type="entry name" value="RECOMBINATION PROTEIN RECR"/>
    <property type="match status" value="1"/>
</dbReference>
<feature type="domain" description="Toprim" evidence="7">
    <location>
        <begin position="1"/>
        <end position="59"/>
    </location>
</feature>
<evidence type="ECO:0000259" key="7">
    <source>
        <dbReference type="PROSITE" id="PS50880"/>
    </source>
</evidence>
<keyword evidence="3" id="KW-0863">Zinc-finger</keyword>
<dbReference type="GO" id="GO:0008270">
    <property type="term" value="F:zinc ion binding"/>
    <property type="evidence" value="ECO:0007669"/>
    <property type="project" value="UniProtKB-KW"/>
</dbReference>
<sequence length="80" mass="9033">KELRQRILHPEKFGLFAAEFKEIILALNPTAEGKATMLYLKRFLKPLGKKITSLGLGLPKGGELEYADEETLASAFERRE</sequence>
<dbReference type="Pfam" id="PF21175">
    <property type="entry name" value="RecR_C"/>
    <property type="match status" value="1"/>
</dbReference>
<organism evidence="8">
    <name type="scientific">marine sediment metagenome</name>
    <dbReference type="NCBI Taxonomy" id="412755"/>
    <lineage>
        <taxon>unclassified sequences</taxon>
        <taxon>metagenomes</taxon>
        <taxon>ecological metagenomes</taxon>
    </lineage>
</organism>
<dbReference type="InterPro" id="IPR006171">
    <property type="entry name" value="TOPRIM_dom"/>
</dbReference>
<keyword evidence="4" id="KW-0862">Zinc</keyword>
<dbReference type="GO" id="GO:0006310">
    <property type="term" value="P:DNA recombination"/>
    <property type="evidence" value="ECO:0007669"/>
    <property type="project" value="UniProtKB-KW"/>
</dbReference>
<evidence type="ECO:0000256" key="5">
    <source>
        <dbReference type="ARBA" id="ARBA00023172"/>
    </source>
</evidence>
<proteinExistence type="predicted"/>
<dbReference type="InterPro" id="IPR000093">
    <property type="entry name" value="DNA_Rcmb_RecR"/>
</dbReference>
<evidence type="ECO:0000256" key="1">
    <source>
        <dbReference type="ARBA" id="ARBA00022723"/>
    </source>
</evidence>
<dbReference type="EMBL" id="BARV01043563">
    <property type="protein sequence ID" value="GAI64329.1"/>
    <property type="molecule type" value="Genomic_DNA"/>
</dbReference>
<comment type="caution">
    <text evidence="8">The sequence shown here is derived from an EMBL/GenBank/DDBJ whole genome shotgun (WGS) entry which is preliminary data.</text>
</comment>
<evidence type="ECO:0000256" key="3">
    <source>
        <dbReference type="ARBA" id="ARBA00022771"/>
    </source>
</evidence>
<name>X1S958_9ZZZZ</name>
<dbReference type="SUPFAM" id="SSF111304">
    <property type="entry name" value="Recombination protein RecR"/>
    <property type="match status" value="1"/>
</dbReference>
<evidence type="ECO:0000256" key="4">
    <source>
        <dbReference type="ARBA" id="ARBA00022833"/>
    </source>
</evidence>
<evidence type="ECO:0000313" key="8">
    <source>
        <dbReference type="EMBL" id="GAI64329.1"/>
    </source>
</evidence>
<accession>X1S958</accession>
<reference evidence="8" key="1">
    <citation type="journal article" date="2014" name="Front. Microbiol.">
        <title>High frequency of phylogenetically diverse reductive dehalogenase-homologous genes in deep subseafloor sedimentary metagenomes.</title>
        <authorList>
            <person name="Kawai M."/>
            <person name="Futagami T."/>
            <person name="Toyoda A."/>
            <person name="Takaki Y."/>
            <person name="Nishi S."/>
            <person name="Hori S."/>
            <person name="Arai W."/>
            <person name="Tsubouchi T."/>
            <person name="Morono Y."/>
            <person name="Uchiyama I."/>
            <person name="Ito T."/>
            <person name="Fujiyama A."/>
            <person name="Inagaki F."/>
            <person name="Takami H."/>
        </authorList>
    </citation>
    <scope>NUCLEOTIDE SEQUENCE</scope>
    <source>
        <strain evidence="8">Expedition CK06-06</strain>
    </source>
</reference>
<dbReference type="AlphaFoldDB" id="X1S958"/>
<dbReference type="PANTHER" id="PTHR30446">
    <property type="entry name" value="RECOMBINATION PROTEIN RECR"/>
    <property type="match status" value="1"/>
</dbReference>
<keyword evidence="6" id="KW-0234">DNA repair</keyword>
<dbReference type="Pfam" id="PF13662">
    <property type="entry name" value="Toprim_4"/>
    <property type="match status" value="1"/>
</dbReference>
<keyword evidence="5" id="KW-0233">DNA recombination</keyword>